<keyword evidence="3" id="KW-1185">Reference proteome</keyword>
<dbReference type="Proteomes" id="UP001476798">
    <property type="component" value="Unassembled WGS sequence"/>
</dbReference>
<dbReference type="SUPFAM" id="SSF49299">
    <property type="entry name" value="PKD domain"/>
    <property type="match status" value="1"/>
</dbReference>
<dbReference type="PANTHER" id="PTHR46182:SF3">
    <property type="entry name" value="DYSLEXIA-ASSOCIATED PROTEIN KIAA0319-LIKE PROTEIN"/>
    <property type="match status" value="1"/>
</dbReference>
<dbReference type="SMART" id="SM00089">
    <property type="entry name" value="PKD"/>
    <property type="match status" value="1"/>
</dbReference>
<dbReference type="CDD" id="cd00146">
    <property type="entry name" value="PKD"/>
    <property type="match status" value="1"/>
</dbReference>
<dbReference type="Gene3D" id="2.60.40.10">
    <property type="entry name" value="Immunoglobulins"/>
    <property type="match status" value="2"/>
</dbReference>
<name>A0ABV0MNT5_9TELE</name>
<evidence type="ECO:0000259" key="1">
    <source>
        <dbReference type="PROSITE" id="PS50093"/>
    </source>
</evidence>
<feature type="domain" description="PKD" evidence="1">
    <location>
        <begin position="138"/>
        <end position="211"/>
    </location>
</feature>
<gene>
    <name evidence="2" type="ORF">GOODEAATRI_002839</name>
</gene>
<dbReference type="InterPro" id="IPR022409">
    <property type="entry name" value="PKD/Chitinase_dom"/>
</dbReference>
<dbReference type="PROSITE" id="PS50093">
    <property type="entry name" value="PKD"/>
    <property type="match status" value="1"/>
</dbReference>
<protein>
    <recommendedName>
        <fullName evidence="1">PKD domain-containing protein</fullName>
    </recommendedName>
</protein>
<organism evidence="2 3">
    <name type="scientific">Goodea atripinnis</name>
    <dbReference type="NCBI Taxonomy" id="208336"/>
    <lineage>
        <taxon>Eukaryota</taxon>
        <taxon>Metazoa</taxon>
        <taxon>Chordata</taxon>
        <taxon>Craniata</taxon>
        <taxon>Vertebrata</taxon>
        <taxon>Euteleostomi</taxon>
        <taxon>Actinopterygii</taxon>
        <taxon>Neopterygii</taxon>
        <taxon>Teleostei</taxon>
        <taxon>Neoteleostei</taxon>
        <taxon>Acanthomorphata</taxon>
        <taxon>Ovalentaria</taxon>
        <taxon>Atherinomorphae</taxon>
        <taxon>Cyprinodontiformes</taxon>
        <taxon>Goodeidae</taxon>
        <taxon>Goodea</taxon>
    </lineage>
</organism>
<evidence type="ECO:0000313" key="2">
    <source>
        <dbReference type="EMBL" id="MEQ2160772.1"/>
    </source>
</evidence>
<evidence type="ECO:0000313" key="3">
    <source>
        <dbReference type="Proteomes" id="UP001476798"/>
    </source>
</evidence>
<dbReference type="InterPro" id="IPR035986">
    <property type="entry name" value="PKD_dom_sf"/>
</dbReference>
<sequence>MAVVSCFYTTQTRLAEERETLTSNLSPFLLLCTESTDDDKVVTWHWEEVKGPLREEKVSADTPVLTLTNLVPGNYTFRLDPGHPVCEQSQGLPACRQRRPKPGQKPSLSCLFWNGPQAVPKPNPLSCSLQVIQLPRNSITLYGNQSTDDHDNLSYEWSLSPESKDKVLEMQGVRTPILQLSAMQEGDYTFQLTVTDSAGQQDTSKVTVIVQPGQNHLSQFNLNGPVKQWDS</sequence>
<accession>A0ABV0MNT5</accession>
<dbReference type="EMBL" id="JAHRIO010010101">
    <property type="protein sequence ID" value="MEQ2160772.1"/>
    <property type="molecule type" value="Genomic_DNA"/>
</dbReference>
<proteinExistence type="predicted"/>
<dbReference type="InterPro" id="IPR029865">
    <property type="entry name" value="KIAA0319-like"/>
</dbReference>
<reference evidence="2 3" key="1">
    <citation type="submission" date="2021-06" db="EMBL/GenBank/DDBJ databases">
        <authorList>
            <person name="Palmer J.M."/>
        </authorList>
    </citation>
    <scope>NUCLEOTIDE SEQUENCE [LARGE SCALE GENOMIC DNA]</scope>
    <source>
        <strain evidence="2 3">GA_2019</strain>
        <tissue evidence="2">Muscle</tissue>
    </source>
</reference>
<comment type="caution">
    <text evidence="2">The sequence shown here is derived from an EMBL/GenBank/DDBJ whole genome shotgun (WGS) entry which is preliminary data.</text>
</comment>
<dbReference type="PANTHER" id="PTHR46182">
    <property type="entry name" value="FI19480P1"/>
    <property type="match status" value="1"/>
</dbReference>
<dbReference type="InterPro" id="IPR000601">
    <property type="entry name" value="PKD_dom"/>
</dbReference>
<dbReference type="Pfam" id="PF22352">
    <property type="entry name" value="K319L-like_PKD"/>
    <property type="match status" value="2"/>
</dbReference>
<dbReference type="InterPro" id="IPR013783">
    <property type="entry name" value="Ig-like_fold"/>
</dbReference>